<proteinExistence type="predicted"/>
<sequence length="513" mass="57830">MKILRAEVVVCGASLGGTIAAYSAAKSGKSVILLEQTDWIGGQLTSQAVPPDEHKWIESQGCTRSYRQYRNKIRNYYRNLEGFSEKLKHQRAFCPADSEVSYISHPPKLALQTLQEMLRPFVESGLLKTVLNATLVRCTVSGNAISNVVYLIDGEEITVFGQIYIDGTDTGELIEKSGTDYNVGAESKSQTGEEDAAEIACPQDMQPATYTACLENRLIGDYTIPKPEMYDEFCKLKMPYDKYLVYSMYGPDSSTGRAKRFGMFLGEKDGNEELFPLFKYRRIVCAENFTDGSQPYDVTLVNWPQNDFFLGNMFLCDDALYNHWLAQQFTLGFVYWLQTEAPRADGKKGYRHFRLATEYLGTENGLSKSPYIRESRRIKAQFTVTENEVCKRGKGKFADSVGVGSYPVDLHITTQTHKFFYKPTYRFTIPLGAMIPVCTENLLPACKNIGTTHLTNGCYRLHPVEWNVGEVAGLLAAFCLEEKVSSSEVRNNPAVFAKFCSVLEENGVQRYWH</sequence>
<dbReference type="Pfam" id="PF12831">
    <property type="entry name" value="FAD_oxidored"/>
    <property type="match status" value="1"/>
</dbReference>
<dbReference type="InterPro" id="IPR005288">
    <property type="entry name" value="NadB"/>
</dbReference>
<dbReference type="Gene3D" id="3.50.50.60">
    <property type="entry name" value="FAD/NAD(P)-binding domain"/>
    <property type="match status" value="1"/>
</dbReference>
<dbReference type="EMBL" id="DVHL01000012">
    <property type="protein sequence ID" value="HIR65524.1"/>
    <property type="molecule type" value="Genomic_DNA"/>
</dbReference>
<dbReference type="SUPFAM" id="SSF51905">
    <property type="entry name" value="FAD/NAD(P)-binding domain"/>
    <property type="match status" value="1"/>
</dbReference>
<gene>
    <name evidence="1" type="ORF">IAC95_01355</name>
</gene>
<comment type="caution">
    <text evidence="1">The sequence shown here is derived from an EMBL/GenBank/DDBJ whole genome shotgun (WGS) entry which is preliminary data.</text>
</comment>
<accession>A0A9D1J7D7</accession>
<dbReference type="GO" id="GO:0008734">
    <property type="term" value="F:L-aspartate oxidase activity"/>
    <property type="evidence" value="ECO:0007669"/>
    <property type="project" value="InterPro"/>
</dbReference>
<dbReference type="GO" id="GO:0009435">
    <property type="term" value="P:NAD+ biosynthetic process"/>
    <property type="evidence" value="ECO:0007669"/>
    <property type="project" value="InterPro"/>
</dbReference>
<protein>
    <submittedName>
        <fullName evidence="1">FAD-dependent oxidoreductase</fullName>
    </submittedName>
</protein>
<dbReference type="AlphaFoldDB" id="A0A9D1J7D7"/>
<dbReference type="Proteomes" id="UP000824200">
    <property type="component" value="Unassembled WGS sequence"/>
</dbReference>
<dbReference type="PANTHER" id="PTHR42716:SF1">
    <property type="entry name" value="SLL0471 PROTEIN"/>
    <property type="match status" value="1"/>
</dbReference>
<dbReference type="PANTHER" id="PTHR42716">
    <property type="entry name" value="L-ASPARTATE OXIDASE"/>
    <property type="match status" value="1"/>
</dbReference>
<name>A0A9D1J7D7_9BACT</name>
<reference evidence="1" key="2">
    <citation type="journal article" date="2021" name="PeerJ">
        <title>Extensive microbial diversity within the chicken gut microbiome revealed by metagenomics and culture.</title>
        <authorList>
            <person name="Gilroy R."/>
            <person name="Ravi A."/>
            <person name="Getino M."/>
            <person name="Pursley I."/>
            <person name="Horton D.L."/>
            <person name="Alikhan N.F."/>
            <person name="Baker D."/>
            <person name="Gharbi K."/>
            <person name="Hall N."/>
            <person name="Watson M."/>
            <person name="Adriaenssens E.M."/>
            <person name="Foster-Nyarko E."/>
            <person name="Jarju S."/>
            <person name="Secka A."/>
            <person name="Antonio M."/>
            <person name="Oren A."/>
            <person name="Chaudhuri R.R."/>
            <person name="La Ragione R."/>
            <person name="Hildebrand F."/>
            <person name="Pallen M.J."/>
        </authorList>
    </citation>
    <scope>NUCLEOTIDE SEQUENCE</scope>
    <source>
        <strain evidence="1">CHK121-14286</strain>
    </source>
</reference>
<reference evidence="1" key="1">
    <citation type="submission" date="2020-10" db="EMBL/GenBank/DDBJ databases">
        <authorList>
            <person name="Gilroy R."/>
        </authorList>
    </citation>
    <scope>NUCLEOTIDE SEQUENCE</scope>
    <source>
        <strain evidence="1">CHK121-14286</strain>
    </source>
</reference>
<evidence type="ECO:0000313" key="1">
    <source>
        <dbReference type="EMBL" id="HIR65524.1"/>
    </source>
</evidence>
<organism evidence="1 2">
    <name type="scientific">Candidatus Fimimonas gallinarum</name>
    <dbReference type="NCBI Taxonomy" id="2840821"/>
    <lineage>
        <taxon>Bacteria</taxon>
        <taxon>Pseudomonadati</taxon>
        <taxon>Myxococcota</taxon>
        <taxon>Myxococcia</taxon>
        <taxon>Myxococcales</taxon>
        <taxon>Cystobacterineae</taxon>
        <taxon>Myxococcaceae</taxon>
        <taxon>Myxococcaceae incertae sedis</taxon>
        <taxon>Candidatus Fimimonas</taxon>
    </lineage>
</organism>
<evidence type="ECO:0000313" key="2">
    <source>
        <dbReference type="Proteomes" id="UP000824200"/>
    </source>
</evidence>
<dbReference type="InterPro" id="IPR036188">
    <property type="entry name" value="FAD/NAD-bd_sf"/>
</dbReference>